<evidence type="ECO:0000256" key="1">
    <source>
        <dbReference type="ARBA" id="ARBA00010211"/>
    </source>
</evidence>
<dbReference type="GO" id="GO:0046872">
    <property type="term" value="F:metal ion binding"/>
    <property type="evidence" value="ECO:0007669"/>
    <property type="project" value="UniProtKB-KW"/>
</dbReference>
<keyword evidence="2" id="KW-0479">Metal-binding</keyword>
<comment type="similarity">
    <text evidence="1">Belongs to the FAH family.</text>
</comment>
<dbReference type="Gene3D" id="3.90.850.10">
    <property type="entry name" value="Fumarylacetoacetase-like, C-terminal domain"/>
    <property type="match status" value="1"/>
</dbReference>
<dbReference type="InterPro" id="IPR036663">
    <property type="entry name" value="Fumarylacetoacetase_C_sf"/>
</dbReference>
<proteinExistence type="inferred from homology"/>
<evidence type="ECO:0000259" key="3">
    <source>
        <dbReference type="Pfam" id="PF01557"/>
    </source>
</evidence>
<dbReference type="EMBL" id="JAVRRD010000015">
    <property type="protein sequence ID" value="KAK5051554.1"/>
    <property type="molecule type" value="Genomic_DNA"/>
</dbReference>
<dbReference type="RefSeq" id="XP_064705781.1">
    <property type="nucleotide sequence ID" value="XM_064846801.1"/>
</dbReference>
<dbReference type="InterPro" id="IPR011234">
    <property type="entry name" value="Fumarylacetoacetase-like_C"/>
</dbReference>
<gene>
    <name evidence="4" type="ORF">LTR84_003206</name>
</gene>
<dbReference type="GeneID" id="89971400"/>
<sequence length="295" mass="32535">MNAFKYLLRFEDENGNIHYGEAGGPGSEGDFLQQKLKTYSGKTPWDPDFQLSDKTATIAKILSPLATTPIIHGVGLNYKAHAEEGNLKLPPFPILFVKYPDALANPYDDIPVHKEAWQLDYEAELCVIIGKECKDIPASKDPLDYVLGYSIGNDISSRYWQDKTRSSGQHGYGKSMDKFAPIGPVIVSRHVMTDSSSLKILTHVNGAVRQDSTTASMIFDVPALIRHLSRGITLRPGTIIMTGTPDGVAAFMKPSPWLKDGDVVEIEISGIGKIRNRMSFEDENSQPPDDRPPGF</sequence>
<protein>
    <recommendedName>
        <fullName evidence="3">Fumarylacetoacetase-like C-terminal domain-containing protein</fullName>
    </recommendedName>
</protein>
<keyword evidence="5" id="KW-1185">Reference proteome</keyword>
<evidence type="ECO:0000256" key="2">
    <source>
        <dbReference type="ARBA" id="ARBA00022723"/>
    </source>
</evidence>
<dbReference type="GO" id="GO:0006107">
    <property type="term" value="P:oxaloacetate metabolic process"/>
    <property type="evidence" value="ECO:0007669"/>
    <property type="project" value="UniProtKB-ARBA"/>
</dbReference>
<evidence type="ECO:0000313" key="5">
    <source>
        <dbReference type="Proteomes" id="UP001358417"/>
    </source>
</evidence>
<dbReference type="PANTHER" id="PTHR11820:SF112">
    <property type="entry name" value="FUMARYLACETOACETATE HYDROLASE FAMILY PROTEIN (AFU_ORTHOLOGUE AFUA_1G02370)-RELATED"/>
    <property type="match status" value="1"/>
</dbReference>
<dbReference type="SUPFAM" id="SSF56529">
    <property type="entry name" value="FAH"/>
    <property type="match status" value="1"/>
</dbReference>
<reference evidence="4 5" key="1">
    <citation type="submission" date="2023-08" db="EMBL/GenBank/DDBJ databases">
        <title>Black Yeasts Isolated from many extreme environments.</title>
        <authorList>
            <person name="Coleine C."/>
            <person name="Stajich J.E."/>
            <person name="Selbmann L."/>
        </authorList>
    </citation>
    <scope>NUCLEOTIDE SEQUENCE [LARGE SCALE GENOMIC DNA]</scope>
    <source>
        <strain evidence="4 5">CCFEE 5792</strain>
    </source>
</reference>
<dbReference type="Pfam" id="PF01557">
    <property type="entry name" value="FAA_hydrolase"/>
    <property type="match status" value="1"/>
</dbReference>
<organism evidence="4 5">
    <name type="scientific">Exophiala bonariae</name>
    <dbReference type="NCBI Taxonomy" id="1690606"/>
    <lineage>
        <taxon>Eukaryota</taxon>
        <taxon>Fungi</taxon>
        <taxon>Dikarya</taxon>
        <taxon>Ascomycota</taxon>
        <taxon>Pezizomycotina</taxon>
        <taxon>Eurotiomycetes</taxon>
        <taxon>Chaetothyriomycetidae</taxon>
        <taxon>Chaetothyriales</taxon>
        <taxon>Herpotrichiellaceae</taxon>
        <taxon>Exophiala</taxon>
    </lineage>
</organism>
<name>A0AAV9NAW4_9EURO</name>
<comment type="caution">
    <text evidence="4">The sequence shown here is derived from an EMBL/GenBank/DDBJ whole genome shotgun (WGS) entry which is preliminary data.</text>
</comment>
<dbReference type="Proteomes" id="UP001358417">
    <property type="component" value="Unassembled WGS sequence"/>
</dbReference>
<evidence type="ECO:0000313" key="4">
    <source>
        <dbReference type="EMBL" id="KAK5051554.1"/>
    </source>
</evidence>
<dbReference type="GO" id="GO:0050163">
    <property type="term" value="F:oxaloacetate tautomerase activity"/>
    <property type="evidence" value="ECO:0007669"/>
    <property type="project" value="UniProtKB-ARBA"/>
</dbReference>
<accession>A0AAV9NAW4</accession>
<dbReference type="PANTHER" id="PTHR11820">
    <property type="entry name" value="ACYLPYRUVASE"/>
    <property type="match status" value="1"/>
</dbReference>
<dbReference type="AlphaFoldDB" id="A0AAV9NAW4"/>
<dbReference type="FunFam" id="3.90.850.10:FF:000002">
    <property type="entry name" value="2-hydroxyhepta-2,4-diene-1,7-dioate isomerase"/>
    <property type="match status" value="1"/>
</dbReference>
<feature type="domain" description="Fumarylacetoacetase-like C-terminal" evidence="3">
    <location>
        <begin position="71"/>
        <end position="278"/>
    </location>
</feature>